<evidence type="ECO:0000313" key="6">
    <source>
        <dbReference type="Proteomes" id="UP001596504"/>
    </source>
</evidence>
<evidence type="ECO:0000313" key="5">
    <source>
        <dbReference type="EMBL" id="MFC7344234.1"/>
    </source>
</evidence>
<dbReference type="InterPro" id="IPR011711">
    <property type="entry name" value="GntR_C"/>
</dbReference>
<keyword evidence="2" id="KW-0238">DNA-binding</keyword>
<evidence type="ECO:0000256" key="2">
    <source>
        <dbReference type="ARBA" id="ARBA00023125"/>
    </source>
</evidence>
<dbReference type="PROSITE" id="PS50949">
    <property type="entry name" value="HTH_GNTR"/>
    <property type="match status" value="1"/>
</dbReference>
<protein>
    <submittedName>
        <fullName evidence="5">FadR/GntR family transcriptional regulator</fullName>
    </submittedName>
</protein>
<dbReference type="Proteomes" id="UP001596504">
    <property type="component" value="Unassembled WGS sequence"/>
</dbReference>
<dbReference type="RefSeq" id="WP_380671830.1">
    <property type="nucleotide sequence ID" value="NZ_JBHTCJ010000014.1"/>
</dbReference>
<dbReference type="InterPro" id="IPR036388">
    <property type="entry name" value="WH-like_DNA-bd_sf"/>
</dbReference>
<dbReference type="PRINTS" id="PR00035">
    <property type="entry name" value="HTHGNTR"/>
</dbReference>
<dbReference type="Gene3D" id="1.10.10.10">
    <property type="entry name" value="Winged helix-like DNA-binding domain superfamily/Winged helix DNA-binding domain"/>
    <property type="match status" value="1"/>
</dbReference>
<proteinExistence type="predicted"/>
<keyword evidence="1" id="KW-0805">Transcription regulation</keyword>
<keyword evidence="3" id="KW-0804">Transcription</keyword>
<dbReference type="PANTHER" id="PTHR43537">
    <property type="entry name" value="TRANSCRIPTIONAL REGULATOR, GNTR FAMILY"/>
    <property type="match status" value="1"/>
</dbReference>
<feature type="domain" description="HTH gntR-type" evidence="4">
    <location>
        <begin position="20"/>
        <end position="90"/>
    </location>
</feature>
<dbReference type="SMART" id="SM00895">
    <property type="entry name" value="FCD"/>
    <property type="match status" value="1"/>
</dbReference>
<dbReference type="PANTHER" id="PTHR43537:SF24">
    <property type="entry name" value="GLUCONATE OPERON TRANSCRIPTIONAL REPRESSOR"/>
    <property type="match status" value="1"/>
</dbReference>
<reference evidence="6" key="1">
    <citation type="journal article" date="2019" name="Int. J. Syst. Evol. Microbiol.">
        <title>The Global Catalogue of Microorganisms (GCM) 10K type strain sequencing project: providing services to taxonomists for standard genome sequencing and annotation.</title>
        <authorList>
            <consortium name="The Broad Institute Genomics Platform"/>
            <consortium name="The Broad Institute Genome Sequencing Center for Infectious Disease"/>
            <person name="Wu L."/>
            <person name="Ma J."/>
        </authorList>
    </citation>
    <scope>NUCLEOTIDE SEQUENCE [LARGE SCALE GENOMIC DNA]</scope>
    <source>
        <strain evidence="6">WLHS5</strain>
    </source>
</reference>
<dbReference type="InterPro" id="IPR036390">
    <property type="entry name" value="WH_DNA-bd_sf"/>
</dbReference>
<dbReference type="InterPro" id="IPR000524">
    <property type="entry name" value="Tscrpt_reg_HTH_GntR"/>
</dbReference>
<name>A0ABW2LP03_9PSEU</name>
<dbReference type="Pfam" id="PF07729">
    <property type="entry name" value="FCD"/>
    <property type="match status" value="1"/>
</dbReference>
<dbReference type="Pfam" id="PF00392">
    <property type="entry name" value="GntR"/>
    <property type="match status" value="1"/>
</dbReference>
<dbReference type="SUPFAM" id="SSF48008">
    <property type="entry name" value="GntR ligand-binding domain-like"/>
    <property type="match status" value="1"/>
</dbReference>
<evidence type="ECO:0000256" key="3">
    <source>
        <dbReference type="ARBA" id="ARBA00023163"/>
    </source>
</evidence>
<dbReference type="SUPFAM" id="SSF46785">
    <property type="entry name" value="Winged helix' DNA-binding domain"/>
    <property type="match status" value="1"/>
</dbReference>
<dbReference type="SMART" id="SM00345">
    <property type="entry name" value="HTH_GNTR"/>
    <property type="match status" value="1"/>
</dbReference>
<dbReference type="InterPro" id="IPR008920">
    <property type="entry name" value="TF_FadR/GntR_C"/>
</dbReference>
<dbReference type="EMBL" id="JBHTCJ010000014">
    <property type="protein sequence ID" value="MFC7344234.1"/>
    <property type="molecule type" value="Genomic_DNA"/>
</dbReference>
<comment type="caution">
    <text evidence="5">The sequence shown here is derived from an EMBL/GenBank/DDBJ whole genome shotgun (WGS) entry which is preliminary data.</text>
</comment>
<keyword evidence="6" id="KW-1185">Reference proteome</keyword>
<dbReference type="Gene3D" id="1.20.120.530">
    <property type="entry name" value="GntR ligand-binding domain-like"/>
    <property type="match status" value="1"/>
</dbReference>
<dbReference type="CDD" id="cd07377">
    <property type="entry name" value="WHTH_GntR"/>
    <property type="match status" value="1"/>
</dbReference>
<accession>A0ABW2LP03</accession>
<organism evidence="5 6">
    <name type="scientific">Saccharopolyspora griseoalba</name>
    <dbReference type="NCBI Taxonomy" id="1431848"/>
    <lineage>
        <taxon>Bacteria</taxon>
        <taxon>Bacillati</taxon>
        <taxon>Actinomycetota</taxon>
        <taxon>Actinomycetes</taxon>
        <taxon>Pseudonocardiales</taxon>
        <taxon>Pseudonocardiaceae</taxon>
        <taxon>Saccharopolyspora</taxon>
    </lineage>
</organism>
<sequence>MDNAVSGAARHAVFAPLDDEGRAEVVARRLGEAIALGLLADGEQLPRESELAAQLKVATVTLREALANLRHEGLVETRRGWGGGSFARAPADPSLELLRTTLRELSVHELREISDQHLAVSGAAAMLAVERADEGDLSTLRGLVEQLEAASAPGDRQRADARFHIEIAAAAQSSRLTRQEIELQAEVGKLLWMPSGEAIPHQDAVAQHREILRAIEDGDAVLARTLAERHVVGGIERLIEFHLRLASA</sequence>
<evidence type="ECO:0000256" key="1">
    <source>
        <dbReference type="ARBA" id="ARBA00023015"/>
    </source>
</evidence>
<evidence type="ECO:0000259" key="4">
    <source>
        <dbReference type="PROSITE" id="PS50949"/>
    </source>
</evidence>
<gene>
    <name evidence="5" type="ORF">ACFQRI_22730</name>
</gene>